<dbReference type="GO" id="GO:0005634">
    <property type="term" value="C:nucleus"/>
    <property type="evidence" value="ECO:0007669"/>
    <property type="project" value="UniProtKB-SubCell"/>
</dbReference>
<feature type="region of interest" description="Disordered" evidence="12">
    <location>
        <begin position="206"/>
        <end position="259"/>
    </location>
</feature>
<proteinExistence type="inferred from homology"/>
<comment type="similarity">
    <text evidence="3">Belongs to the SIX/Sine oculis homeobox family.</text>
</comment>
<feature type="DNA-binding region" description="Homeobox" evidence="10">
    <location>
        <begin position="165"/>
        <end position="215"/>
    </location>
</feature>
<keyword evidence="6 10" id="KW-0238">DNA-binding</keyword>
<dbReference type="GO" id="GO:0000978">
    <property type="term" value="F:RNA polymerase II cis-regulatory region sequence-specific DNA binding"/>
    <property type="evidence" value="ECO:0007669"/>
    <property type="project" value="TreeGrafter"/>
</dbReference>
<dbReference type="CDD" id="cd00086">
    <property type="entry name" value="homeodomain"/>
    <property type="match status" value="1"/>
</dbReference>
<keyword evidence="7 10" id="KW-0371">Homeobox</keyword>
<evidence type="ECO:0000256" key="2">
    <source>
        <dbReference type="ARBA" id="ARBA00004496"/>
    </source>
</evidence>
<feature type="compositionally biased region" description="Basic and acidic residues" evidence="12">
    <location>
        <begin position="211"/>
        <end position="221"/>
    </location>
</feature>
<evidence type="ECO:0000256" key="1">
    <source>
        <dbReference type="ARBA" id="ARBA00004123"/>
    </source>
</evidence>
<protein>
    <recommendedName>
        <fullName evidence="13">Homeobox domain-containing protein</fullName>
    </recommendedName>
</protein>
<evidence type="ECO:0000313" key="15">
    <source>
        <dbReference type="Proteomes" id="UP001221898"/>
    </source>
</evidence>
<accession>A0AAD7WV32</accession>
<organism evidence="14 15">
    <name type="scientific">Aldrovandia affinis</name>
    <dbReference type="NCBI Taxonomy" id="143900"/>
    <lineage>
        <taxon>Eukaryota</taxon>
        <taxon>Metazoa</taxon>
        <taxon>Chordata</taxon>
        <taxon>Craniata</taxon>
        <taxon>Vertebrata</taxon>
        <taxon>Euteleostomi</taxon>
        <taxon>Actinopterygii</taxon>
        <taxon>Neopterygii</taxon>
        <taxon>Teleostei</taxon>
        <taxon>Notacanthiformes</taxon>
        <taxon>Halosauridae</taxon>
        <taxon>Aldrovandia</taxon>
    </lineage>
</organism>
<comment type="caution">
    <text evidence="14">The sequence shown here is derived from an EMBL/GenBank/DDBJ whole genome shotgun (WGS) entry which is preliminary data.</text>
</comment>
<evidence type="ECO:0000256" key="11">
    <source>
        <dbReference type="RuleBase" id="RU000682"/>
    </source>
</evidence>
<dbReference type="GO" id="GO:0000981">
    <property type="term" value="F:DNA-binding transcription factor activity, RNA polymerase II-specific"/>
    <property type="evidence" value="ECO:0007669"/>
    <property type="project" value="InterPro"/>
</dbReference>
<reference evidence="14" key="1">
    <citation type="journal article" date="2023" name="Science">
        <title>Genome structures resolve the early diversification of teleost fishes.</title>
        <authorList>
            <person name="Parey E."/>
            <person name="Louis A."/>
            <person name="Montfort J."/>
            <person name="Bouchez O."/>
            <person name="Roques C."/>
            <person name="Iampietro C."/>
            <person name="Lluch J."/>
            <person name="Castinel A."/>
            <person name="Donnadieu C."/>
            <person name="Desvignes T."/>
            <person name="Floi Bucao C."/>
            <person name="Jouanno E."/>
            <person name="Wen M."/>
            <person name="Mejri S."/>
            <person name="Dirks R."/>
            <person name="Jansen H."/>
            <person name="Henkel C."/>
            <person name="Chen W.J."/>
            <person name="Zahm M."/>
            <person name="Cabau C."/>
            <person name="Klopp C."/>
            <person name="Thompson A.W."/>
            <person name="Robinson-Rechavi M."/>
            <person name="Braasch I."/>
            <person name="Lecointre G."/>
            <person name="Bobe J."/>
            <person name="Postlethwait J.H."/>
            <person name="Berthelot C."/>
            <person name="Roest Crollius H."/>
            <person name="Guiguen Y."/>
        </authorList>
    </citation>
    <scope>NUCLEOTIDE SEQUENCE</scope>
    <source>
        <strain evidence="14">NC1722</strain>
    </source>
</reference>
<dbReference type="InterPro" id="IPR031701">
    <property type="entry name" value="SIX1_SD"/>
</dbReference>
<comment type="subcellular location">
    <subcellularLocation>
        <location evidence="2">Cytoplasm</location>
    </subcellularLocation>
    <subcellularLocation>
        <location evidence="1 10 11">Nucleus</location>
    </subcellularLocation>
</comment>
<evidence type="ECO:0000313" key="14">
    <source>
        <dbReference type="EMBL" id="KAJ8410337.1"/>
    </source>
</evidence>
<evidence type="ECO:0000256" key="8">
    <source>
        <dbReference type="ARBA" id="ARBA00023163"/>
    </source>
</evidence>
<sequence>MGQCHAARTEICGGSVARAFPASPSNGELLKLPQSTSALPFSPEQVSCVCEALQQRGNVDGLARFLWSLPQSDLLRGNESMLKAQAVVAFHQSRYQDLYSILEHHSFSPSNHPSLQDIWYRARYMEAEKTRGRPIGAVDKYRLRRKYPLPRTIWDGEETVYCFKERSRNALKDVYTRNRYPSPADKRNLAQITGLSLTQVSNWFKNKRQRDKVPSEAKSKSGSDGNYSSEDESSKGADDLSPRSLSSGSEGLGAQGKIPLLGTPDSGLILRRIGDTGAPCSSGGALADSLFPSRTSYIQPHGSLLFSGLALSAQPSSGNGTMHPAPLPYSPLPILEVKMEGAQTRGSWNGVPSQNVYSGPSPGYGPICSSVADGNGP</sequence>
<dbReference type="PROSITE" id="PS00027">
    <property type="entry name" value="HOMEOBOX_1"/>
    <property type="match status" value="1"/>
</dbReference>
<dbReference type="InterPro" id="IPR009057">
    <property type="entry name" value="Homeodomain-like_sf"/>
</dbReference>
<evidence type="ECO:0000256" key="12">
    <source>
        <dbReference type="SAM" id="MobiDB-lite"/>
    </source>
</evidence>
<dbReference type="GO" id="GO:0005667">
    <property type="term" value="C:transcription regulator complex"/>
    <property type="evidence" value="ECO:0007669"/>
    <property type="project" value="TreeGrafter"/>
</dbReference>
<dbReference type="GO" id="GO:0005737">
    <property type="term" value="C:cytoplasm"/>
    <property type="evidence" value="ECO:0007669"/>
    <property type="project" value="UniProtKB-SubCell"/>
</dbReference>
<dbReference type="EMBL" id="JAINUG010000027">
    <property type="protein sequence ID" value="KAJ8410337.1"/>
    <property type="molecule type" value="Genomic_DNA"/>
</dbReference>
<dbReference type="Gene3D" id="1.10.10.60">
    <property type="entry name" value="Homeodomain-like"/>
    <property type="match status" value="1"/>
</dbReference>
<feature type="domain" description="Homeobox" evidence="13">
    <location>
        <begin position="163"/>
        <end position="214"/>
    </location>
</feature>
<keyword evidence="8" id="KW-0804">Transcription</keyword>
<dbReference type="InterPro" id="IPR017970">
    <property type="entry name" value="Homeobox_CS"/>
</dbReference>
<dbReference type="InterPro" id="IPR001356">
    <property type="entry name" value="HD"/>
</dbReference>
<keyword evidence="15" id="KW-1185">Reference proteome</keyword>
<evidence type="ECO:0000256" key="7">
    <source>
        <dbReference type="ARBA" id="ARBA00023155"/>
    </source>
</evidence>
<dbReference type="PROSITE" id="PS50071">
    <property type="entry name" value="HOMEOBOX_2"/>
    <property type="match status" value="1"/>
</dbReference>
<dbReference type="SMART" id="SM00389">
    <property type="entry name" value="HOX"/>
    <property type="match status" value="1"/>
</dbReference>
<name>A0AAD7WV32_9TELE</name>
<dbReference type="Proteomes" id="UP001221898">
    <property type="component" value="Unassembled WGS sequence"/>
</dbReference>
<evidence type="ECO:0000256" key="10">
    <source>
        <dbReference type="PROSITE-ProRule" id="PRU00108"/>
    </source>
</evidence>
<dbReference type="AlphaFoldDB" id="A0AAD7WV32"/>
<dbReference type="SUPFAM" id="SSF46689">
    <property type="entry name" value="Homeodomain-like"/>
    <property type="match status" value="1"/>
</dbReference>
<keyword evidence="4" id="KW-0217">Developmental protein</keyword>
<evidence type="ECO:0000256" key="4">
    <source>
        <dbReference type="ARBA" id="ARBA00022473"/>
    </source>
</evidence>
<dbReference type="PANTHER" id="PTHR10390:SF64">
    <property type="entry name" value="HOMEOBOX PROTEIN SIX4-RELATED"/>
    <property type="match status" value="1"/>
</dbReference>
<evidence type="ECO:0000259" key="13">
    <source>
        <dbReference type="PROSITE" id="PS50071"/>
    </source>
</evidence>
<dbReference type="Pfam" id="PF16878">
    <property type="entry name" value="SIX1_SD"/>
    <property type="match status" value="1"/>
</dbReference>
<dbReference type="FunFam" id="1.10.10.60:FF:000085">
    <property type="entry name" value="SIX homeobox 5"/>
    <property type="match status" value="1"/>
</dbReference>
<feature type="compositionally biased region" description="Basic and acidic residues" evidence="12">
    <location>
        <begin position="232"/>
        <end position="241"/>
    </location>
</feature>
<keyword evidence="9 10" id="KW-0539">Nucleus</keyword>
<keyword evidence="5" id="KW-0805">Transcription regulation</keyword>
<evidence type="ECO:0000256" key="6">
    <source>
        <dbReference type="ARBA" id="ARBA00023125"/>
    </source>
</evidence>
<gene>
    <name evidence="14" type="ORF">AAFF_G00203180</name>
</gene>
<dbReference type="PANTHER" id="PTHR10390">
    <property type="entry name" value="HOMEOBOX PROTEIN SIX"/>
    <property type="match status" value="1"/>
</dbReference>
<evidence type="ECO:0000256" key="9">
    <source>
        <dbReference type="ARBA" id="ARBA00023242"/>
    </source>
</evidence>
<evidence type="ECO:0000256" key="3">
    <source>
        <dbReference type="ARBA" id="ARBA00008161"/>
    </source>
</evidence>
<evidence type="ECO:0000256" key="5">
    <source>
        <dbReference type="ARBA" id="ARBA00023015"/>
    </source>
</evidence>
<dbReference type="Pfam" id="PF00046">
    <property type="entry name" value="Homeodomain"/>
    <property type="match status" value="1"/>
</dbReference>